<accession>A0A5N5TJG8</accession>
<evidence type="ECO:0000313" key="1">
    <source>
        <dbReference type="EMBL" id="KAB7506090.1"/>
    </source>
</evidence>
<evidence type="ECO:0000313" key="2">
    <source>
        <dbReference type="Proteomes" id="UP000326759"/>
    </source>
</evidence>
<dbReference type="Proteomes" id="UP000326759">
    <property type="component" value="Unassembled WGS sequence"/>
</dbReference>
<proteinExistence type="predicted"/>
<comment type="caution">
    <text evidence="1">The sequence shown here is derived from an EMBL/GenBank/DDBJ whole genome shotgun (WGS) entry which is preliminary data.</text>
</comment>
<reference evidence="1 2" key="1">
    <citation type="journal article" date="2019" name="PLoS Biol.">
        <title>Sex chromosomes control vertical transmission of feminizing Wolbachia symbionts in an isopod.</title>
        <authorList>
            <person name="Becking T."/>
            <person name="Chebbi M.A."/>
            <person name="Giraud I."/>
            <person name="Moumen B."/>
            <person name="Laverre T."/>
            <person name="Caubet Y."/>
            <person name="Peccoud J."/>
            <person name="Gilbert C."/>
            <person name="Cordaux R."/>
        </authorList>
    </citation>
    <scope>NUCLEOTIDE SEQUENCE [LARGE SCALE GENOMIC DNA]</scope>
    <source>
        <strain evidence="1">ANa2</strain>
        <tissue evidence="1">Whole body excluding digestive tract and cuticle</tissue>
    </source>
</reference>
<sequence length="132" mass="14822">MRLKIICKKGTYKASFMVTFFIILPSVLSMSLTPIPTISVSDLSANLNPLFSNGIQSTKKLNFRCTHVHLGDPIILDCRTTSPDIKVNLLINKKQILDNALLYFVKEKSRGLIGITLKNNDVILTEKRFSKP</sequence>
<gene>
    <name evidence="1" type="ORF">Anas_03390</name>
</gene>
<keyword evidence="2" id="KW-1185">Reference proteome</keyword>
<dbReference type="AlphaFoldDB" id="A0A5N5TJG8"/>
<protein>
    <submittedName>
        <fullName evidence="1">Uncharacterized protein</fullName>
    </submittedName>
</protein>
<dbReference type="OrthoDB" id="10059496at2759"/>
<name>A0A5N5TJG8_9CRUS</name>
<organism evidence="1 2">
    <name type="scientific">Armadillidium nasatum</name>
    <dbReference type="NCBI Taxonomy" id="96803"/>
    <lineage>
        <taxon>Eukaryota</taxon>
        <taxon>Metazoa</taxon>
        <taxon>Ecdysozoa</taxon>
        <taxon>Arthropoda</taxon>
        <taxon>Crustacea</taxon>
        <taxon>Multicrustacea</taxon>
        <taxon>Malacostraca</taxon>
        <taxon>Eumalacostraca</taxon>
        <taxon>Peracarida</taxon>
        <taxon>Isopoda</taxon>
        <taxon>Oniscidea</taxon>
        <taxon>Crinocheta</taxon>
        <taxon>Armadillidiidae</taxon>
        <taxon>Armadillidium</taxon>
    </lineage>
</organism>
<dbReference type="EMBL" id="SEYY01001000">
    <property type="protein sequence ID" value="KAB7506090.1"/>
    <property type="molecule type" value="Genomic_DNA"/>
</dbReference>